<organism evidence="2 3">
    <name type="scientific">Sphaerobolus stellatus (strain SS14)</name>
    <dbReference type="NCBI Taxonomy" id="990650"/>
    <lineage>
        <taxon>Eukaryota</taxon>
        <taxon>Fungi</taxon>
        <taxon>Dikarya</taxon>
        <taxon>Basidiomycota</taxon>
        <taxon>Agaricomycotina</taxon>
        <taxon>Agaricomycetes</taxon>
        <taxon>Phallomycetidae</taxon>
        <taxon>Geastrales</taxon>
        <taxon>Sphaerobolaceae</taxon>
        <taxon>Sphaerobolus</taxon>
    </lineage>
</organism>
<dbReference type="HOGENOM" id="CLU_2795592_0_0_1"/>
<proteinExistence type="predicted"/>
<gene>
    <name evidence="2" type="ORF">M422DRAFT_263835</name>
</gene>
<feature type="region of interest" description="Disordered" evidence="1">
    <location>
        <begin position="1"/>
        <end position="23"/>
    </location>
</feature>
<sequence>MSQQPSTQAGPLPDSTVDSTFTSRGVQHVQAMSLDVQIKAQQDKAFLNVFRVDLTSPHMASLPPLPWK</sequence>
<keyword evidence="3" id="KW-1185">Reference proteome</keyword>
<evidence type="ECO:0000313" key="3">
    <source>
        <dbReference type="Proteomes" id="UP000054279"/>
    </source>
</evidence>
<reference evidence="2 3" key="1">
    <citation type="submission" date="2014-06" db="EMBL/GenBank/DDBJ databases">
        <title>Evolutionary Origins and Diversification of the Mycorrhizal Mutualists.</title>
        <authorList>
            <consortium name="DOE Joint Genome Institute"/>
            <consortium name="Mycorrhizal Genomics Consortium"/>
            <person name="Kohler A."/>
            <person name="Kuo A."/>
            <person name="Nagy L.G."/>
            <person name="Floudas D."/>
            <person name="Copeland A."/>
            <person name="Barry K.W."/>
            <person name="Cichocki N."/>
            <person name="Veneault-Fourrey C."/>
            <person name="LaButti K."/>
            <person name="Lindquist E.A."/>
            <person name="Lipzen A."/>
            <person name="Lundell T."/>
            <person name="Morin E."/>
            <person name="Murat C."/>
            <person name="Riley R."/>
            <person name="Ohm R."/>
            <person name="Sun H."/>
            <person name="Tunlid A."/>
            <person name="Henrissat B."/>
            <person name="Grigoriev I.V."/>
            <person name="Hibbett D.S."/>
            <person name="Martin F."/>
        </authorList>
    </citation>
    <scope>NUCLEOTIDE SEQUENCE [LARGE SCALE GENOMIC DNA]</scope>
    <source>
        <strain evidence="2 3">SS14</strain>
    </source>
</reference>
<evidence type="ECO:0000313" key="2">
    <source>
        <dbReference type="EMBL" id="KIJ34044.1"/>
    </source>
</evidence>
<dbReference type="Proteomes" id="UP000054279">
    <property type="component" value="Unassembled WGS sequence"/>
</dbReference>
<name>A0A0C9UGW1_SPHS4</name>
<protein>
    <submittedName>
        <fullName evidence="2">Uncharacterized protein</fullName>
    </submittedName>
</protein>
<accession>A0A0C9UGW1</accession>
<evidence type="ECO:0000256" key="1">
    <source>
        <dbReference type="SAM" id="MobiDB-lite"/>
    </source>
</evidence>
<dbReference type="AlphaFoldDB" id="A0A0C9UGW1"/>
<dbReference type="EMBL" id="KN837204">
    <property type="protein sequence ID" value="KIJ34044.1"/>
    <property type="molecule type" value="Genomic_DNA"/>
</dbReference>